<organism evidence="1">
    <name type="scientific">viral metagenome</name>
    <dbReference type="NCBI Taxonomy" id="1070528"/>
    <lineage>
        <taxon>unclassified sequences</taxon>
        <taxon>metagenomes</taxon>
        <taxon>organismal metagenomes</taxon>
    </lineage>
</organism>
<reference evidence="1" key="1">
    <citation type="journal article" date="2020" name="Nature">
        <title>Giant virus diversity and host interactions through global metagenomics.</title>
        <authorList>
            <person name="Schulz F."/>
            <person name="Roux S."/>
            <person name="Paez-Espino D."/>
            <person name="Jungbluth S."/>
            <person name="Walsh D.A."/>
            <person name="Denef V.J."/>
            <person name="McMahon K.D."/>
            <person name="Konstantinidis K.T."/>
            <person name="Eloe-Fadrosh E.A."/>
            <person name="Kyrpides N.C."/>
            <person name="Woyke T."/>
        </authorList>
    </citation>
    <scope>NUCLEOTIDE SEQUENCE</scope>
    <source>
        <strain evidence="1">GVMAG-M-3300027963-41</strain>
    </source>
</reference>
<dbReference type="AlphaFoldDB" id="A0A6C0LQX5"/>
<name>A0A6C0LQX5_9ZZZZ</name>
<accession>A0A6C0LQX5</accession>
<sequence>MGSFDYMMFKMSAGNQEFDAKFFDDASAAWMSNKKKRGDCTYVYKCTYTHADGKSCDKAITIHSTMRCWAHRGCMKKKEL</sequence>
<protein>
    <submittedName>
        <fullName evidence="1">Uncharacterized protein</fullName>
    </submittedName>
</protein>
<evidence type="ECO:0000313" key="1">
    <source>
        <dbReference type="EMBL" id="QHU31994.1"/>
    </source>
</evidence>
<proteinExistence type="predicted"/>
<dbReference type="EMBL" id="MN740534">
    <property type="protein sequence ID" value="QHU31994.1"/>
    <property type="molecule type" value="Genomic_DNA"/>
</dbReference>